<proteinExistence type="predicted"/>
<reference evidence="2" key="1">
    <citation type="submission" date="2025-08" db="UniProtKB">
        <authorList>
            <consortium name="RefSeq"/>
        </authorList>
    </citation>
    <scope>IDENTIFICATION</scope>
</reference>
<gene>
    <name evidence="2" type="primary">LOC120252885</name>
</gene>
<evidence type="ECO:0000313" key="2">
    <source>
        <dbReference type="RefSeq" id="XP_039117020.1"/>
    </source>
</evidence>
<evidence type="ECO:0000313" key="1">
    <source>
        <dbReference type="Proteomes" id="UP001515500"/>
    </source>
</evidence>
<organism evidence="1 2">
    <name type="scientific">Dioscorea cayennensis subsp. rotundata</name>
    <name type="common">White Guinea yam</name>
    <name type="synonym">Dioscorea rotundata</name>
    <dbReference type="NCBI Taxonomy" id="55577"/>
    <lineage>
        <taxon>Eukaryota</taxon>
        <taxon>Viridiplantae</taxon>
        <taxon>Streptophyta</taxon>
        <taxon>Embryophyta</taxon>
        <taxon>Tracheophyta</taxon>
        <taxon>Spermatophyta</taxon>
        <taxon>Magnoliopsida</taxon>
        <taxon>Liliopsida</taxon>
        <taxon>Dioscoreales</taxon>
        <taxon>Dioscoreaceae</taxon>
        <taxon>Dioscorea</taxon>
    </lineage>
</organism>
<keyword evidence="1" id="KW-1185">Reference proteome</keyword>
<name>A0AB40APU0_DIOCR</name>
<protein>
    <submittedName>
        <fullName evidence="2">Uncharacterized protein LOC120252885</fullName>
    </submittedName>
</protein>
<dbReference type="AlphaFoldDB" id="A0AB40APU0"/>
<accession>A0AB40APU0</accession>
<dbReference type="GeneID" id="120252885"/>
<dbReference type="Proteomes" id="UP001515500">
    <property type="component" value="Chromosome 24"/>
</dbReference>
<dbReference type="RefSeq" id="XP_039117020.1">
    <property type="nucleotide sequence ID" value="XM_039261086.1"/>
</dbReference>
<sequence length="230" mass="26660">MENEMEWFTWDLAGLYKKDGSPATIFTETSEFHPDSLPLLSGTSEREAQRYLQDLGKIIAAMVAEKIAPQNKLYIWRRNLWAINIVLHSYFATSASPVSFGEVPLFPSLDAEIYPGRKRSMLFWYFSGCGRWIDDIERLVFQGHPSSPERLPFLFFIRYTAKVWNIYQRTRFELMKTEILRSCSLSTLARSTATSDNSHRSPRSPFETNKQFAELVDVSDIISLYESMKI</sequence>